<dbReference type="PANTHER" id="PTHR34133">
    <property type="entry name" value="OS07G0633000 PROTEIN"/>
    <property type="match status" value="1"/>
</dbReference>
<dbReference type="EMBL" id="CP073041">
    <property type="protein sequence ID" value="UXE60699.1"/>
    <property type="molecule type" value="Genomic_DNA"/>
</dbReference>
<dbReference type="InterPro" id="IPR018971">
    <property type="entry name" value="DUF1997"/>
</dbReference>
<reference evidence="1" key="1">
    <citation type="submission" date="2021-04" db="EMBL/GenBank/DDBJ databases">
        <title>Genome sequence of Woronichinia naegeliana from Washington state freshwater lake bloom.</title>
        <authorList>
            <person name="Dreher T.W."/>
        </authorList>
    </citation>
    <scope>NUCLEOTIDE SEQUENCE</scope>
    <source>
        <strain evidence="1">WA131</strain>
    </source>
</reference>
<organism evidence="1">
    <name type="scientific">Woronichinia naegeliana WA131</name>
    <dbReference type="NCBI Taxonomy" id="2824559"/>
    <lineage>
        <taxon>Bacteria</taxon>
        <taxon>Bacillati</taxon>
        <taxon>Cyanobacteriota</taxon>
        <taxon>Cyanophyceae</taxon>
        <taxon>Synechococcales</taxon>
        <taxon>Coelosphaeriaceae</taxon>
        <taxon>Woronichinia</taxon>
    </lineage>
</organism>
<dbReference type="AlphaFoldDB" id="A0A977PVI7"/>
<dbReference type="PANTHER" id="PTHR34133:SF8">
    <property type="entry name" value="OS07G0633000 PROTEIN"/>
    <property type="match status" value="1"/>
</dbReference>
<dbReference type="KEGG" id="wna:KA717_35200"/>
<proteinExistence type="predicted"/>
<accession>A0A977PVI7</accession>
<protein>
    <submittedName>
        <fullName evidence="1">DUF1997 domain-containing protein</fullName>
    </submittedName>
</protein>
<sequence length="195" mass="22201">MNVCFSATESLALTLTDPLTSLQHYLRQPQRLVKAIADPKLMEVLSENRFRLKMRPLSFMDLYHFQPTVVLRVWSTSTGTVYLESESCEIRGIDYINHRFSLQLKGKLAPYEQNQQTSLQGKADLKVSVDLPHALWLTPTPLLEMAANGLLRGVLGRIKQRLLTQLLEDYHHWTQQTSSELASTPRLSSALNPLL</sequence>
<dbReference type="Pfam" id="PF09366">
    <property type="entry name" value="DUF1997"/>
    <property type="match status" value="1"/>
</dbReference>
<name>A0A977PVI7_9CYAN</name>
<gene>
    <name evidence="1" type="ORF">KA717_35200</name>
</gene>
<dbReference type="Proteomes" id="UP001065613">
    <property type="component" value="Chromosome"/>
</dbReference>
<evidence type="ECO:0000313" key="1">
    <source>
        <dbReference type="EMBL" id="UXE60699.1"/>
    </source>
</evidence>